<name>X1FZB1_9ZZZZ</name>
<accession>X1FZB1</accession>
<evidence type="ECO:0000313" key="1">
    <source>
        <dbReference type="EMBL" id="GAH34679.1"/>
    </source>
</evidence>
<gene>
    <name evidence="1" type="ORF">S03H2_13053</name>
</gene>
<reference evidence="1" key="1">
    <citation type="journal article" date="2014" name="Front. Microbiol.">
        <title>High frequency of phylogenetically diverse reductive dehalogenase-homologous genes in deep subseafloor sedimentary metagenomes.</title>
        <authorList>
            <person name="Kawai M."/>
            <person name="Futagami T."/>
            <person name="Toyoda A."/>
            <person name="Takaki Y."/>
            <person name="Nishi S."/>
            <person name="Hori S."/>
            <person name="Arai W."/>
            <person name="Tsubouchi T."/>
            <person name="Morono Y."/>
            <person name="Uchiyama I."/>
            <person name="Ito T."/>
            <person name="Fujiyama A."/>
            <person name="Inagaki F."/>
            <person name="Takami H."/>
        </authorList>
    </citation>
    <scope>NUCLEOTIDE SEQUENCE</scope>
    <source>
        <strain evidence="1">Expedition CK06-06</strain>
    </source>
</reference>
<dbReference type="EMBL" id="BARU01006633">
    <property type="protein sequence ID" value="GAH34679.1"/>
    <property type="molecule type" value="Genomic_DNA"/>
</dbReference>
<proteinExistence type="predicted"/>
<feature type="non-terminal residue" evidence="1">
    <location>
        <position position="1"/>
    </location>
</feature>
<comment type="caution">
    <text evidence="1">The sequence shown here is derived from an EMBL/GenBank/DDBJ whole genome shotgun (WGS) entry which is preliminary data.</text>
</comment>
<dbReference type="AlphaFoldDB" id="X1FZB1"/>
<sequence>IEMAEHVCKWYFNKDVGMYKCEHPKCRKGLGLFVVADRLNKYETLTAEDDALLDAANSLLGLIDCLGGGFSLDDAGPDRKTLAKLADYPNHMNKKLALLTREENRDGETDAV</sequence>
<protein>
    <submittedName>
        <fullName evidence="1">Uncharacterized protein</fullName>
    </submittedName>
</protein>
<organism evidence="1">
    <name type="scientific">marine sediment metagenome</name>
    <dbReference type="NCBI Taxonomy" id="412755"/>
    <lineage>
        <taxon>unclassified sequences</taxon>
        <taxon>metagenomes</taxon>
        <taxon>ecological metagenomes</taxon>
    </lineage>
</organism>